<evidence type="ECO:0000256" key="29">
    <source>
        <dbReference type="ARBA" id="ARBA00078637"/>
    </source>
</evidence>
<keyword evidence="20" id="KW-0496">Mitochondrion</keyword>
<dbReference type="Pfam" id="PF00270">
    <property type="entry name" value="DEAD"/>
    <property type="match status" value="2"/>
</dbReference>
<dbReference type="InterPro" id="IPR014001">
    <property type="entry name" value="Helicase_ATP-bd"/>
</dbReference>
<keyword evidence="19" id="KW-0051">Antiviral defense</keyword>
<dbReference type="Pfam" id="PF00271">
    <property type="entry name" value="Helicase_C"/>
    <property type="match status" value="2"/>
</dbReference>
<dbReference type="Pfam" id="PF26142">
    <property type="entry name" value="DD_DDX21-DDX50"/>
    <property type="match status" value="2"/>
</dbReference>
<evidence type="ECO:0000256" key="18">
    <source>
        <dbReference type="ARBA" id="ARBA00022990"/>
    </source>
</evidence>
<comment type="similarity">
    <text evidence="5">Belongs to the DEAD box helicase family. DDX21/DDX50 subfamily.</text>
</comment>
<gene>
    <name evidence="33" type="ORF">AV530_016055</name>
</gene>
<dbReference type="PROSITE" id="PS51194">
    <property type="entry name" value="HELICASE_CTER"/>
    <property type="match status" value="2"/>
</dbReference>
<keyword evidence="7" id="KW-0963">Cytoplasm</keyword>
<evidence type="ECO:0000256" key="8">
    <source>
        <dbReference type="ARBA" id="ARBA00022552"/>
    </source>
</evidence>
<keyword evidence="13" id="KW-0378">Hydrolase</keyword>
<dbReference type="GO" id="GO:0051607">
    <property type="term" value="P:defense response to virus"/>
    <property type="evidence" value="ECO:0007669"/>
    <property type="project" value="UniProtKB-KW"/>
</dbReference>
<feature type="domain" description="Helicase ATP-binding" evidence="31">
    <location>
        <begin position="164"/>
        <end position="343"/>
    </location>
</feature>
<dbReference type="EMBL" id="LSYS01003057">
    <property type="protein sequence ID" value="OPJ84731.1"/>
    <property type="molecule type" value="Genomic_DNA"/>
</dbReference>
<dbReference type="OrthoDB" id="4255at2759"/>
<dbReference type="GO" id="GO:0010557">
    <property type="term" value="P:positive regulation of macromolecule biosynthetic process"/>
    <property type="evidence" value="ECO:0007669"/>
    <property type="project" value="UniProtKB-ARBA"/>
</dbReference>
<keyword evidence="8" id="KW-0698">rRNA processing</keyword>
<keyword evidence="12" id="KW-0547">Nucleotide-binding</keyword>
<evidence type="ECO:0000259" key="32">
    <source>
        <dbReference type="PROSITE" id="PS51194"/>
    </source>
</evidence>
<keyword evidence="10" id="KW-0399">Innate immunity</keyword>
<evidence type="ECO:0000256" key="20">
    <source>
        <dbReference type="ARBA" id="ARBA00023128"/>
    </source>
</evidence>
<dbReference type="Pfam" id="PF08152">
    <property type="entry name" value="GUCT"/>
    <property type="match status" value="2"/>
</dbReference>
<dbReference type="InterPro" id="IPR050079">
    <property type="entry name" value="DEAD_box_RNA_helicase"/>
</dbReference>
<comment type="subcellular location">
    <subcellularLocation>
        <location evidence="2">Cytoplasm</location>
        <location evidence="2">Cytosol</location>
    </subcellularLocation>
    <subcellularLocation>
        <location evidence="1">Mitochondrion</location>
    </subcellularLocation>
    <subcellularLocation>
        <location evidence="3">Nucleus</location>
        <location evidence="3">Nucleolus</location>
    </subcellularLocation>
    <subcellularLocation>
        <location evidence="4">Nucleus</location>
        <location evidence="4">Nucleoplasm</location>
    </subcellularLocation>
</comment>
<dbReference type="GO" id="GO:0003724">
    <property type="term" value="F:RNA helicase activity"/>
    <property type="evidence" value="ECO:0007669"/>
    <property type="project" value="UniProtKB-EC"/>
</dbReference>
<dbReference type="GO" id="GO:0005730">
    <property type="term" value="C:nucleolus"/>
    <property type="evidence" value="ECO:0007669"/>
    <property type="project" value="UniProtKB-SubCell"/>
</dbReference>
<dbReference type="Proteomes" id="UP000190648">
    <property type="component" value="Unassembled WGS sequence"/>
</dbReference>
<evidence type="ECO:0000256" key="22">
    <source>
        <dbReference type="ARBA" id="ARBA00023242"/>
    </source>
</evidence>
<dbReference type="GO" id="GO:0005654">
    <property type="term" value="C:nucleoplasm"/>
    <property type="evidence" value="ECO:0007669"/>
    <property type="project" value="UniProtKB-SubCell"/>
</dbReference>
<dbReference type="Gene3D" id="3.30.70.2280">
    <property type="match status" value="2"/>
</dbReference>
<feature type="compositionally biased region" description="Basic residues" evidence="30">
    <location>
        <begin position="668"/>
        <end position="678"/>
    </location>
</feature>
<evidence type="ECO:0000256" key="13">
    <source>
        <dbReference type="ARBA" id="ARBA00022801"/>
    </source>
</evidence>
<evidence type="ECO:0000256" key="4">
    <source>
        <dbReference type="ARBA" id="ARBA00004642"/>
    </source>
</evidence>
<sequence>MPEATRFSASSGAESDPECPMESESALESSRRRRKKEKKEKKSKRHDKSRRRKAQTDESEQSEEDVVPPKLKKSKSGVKQNGHVREESPENTRLSPLNMKSTHKKQHSNSSETSSGDGDSEQEQEMTEEQKEGALSNFPISKGTVQLLQARGVTYLFPVQVKTFDPVYAGKDVIAQARTGTGKTFSFAIPLIEKLQGDTQERRRGRAPKVLVLCPTRELANQVAKDFKDITKKLTVACFYGGTPYNGQIDLMRSGIDILVGTPGRIKDHLQNGKLDLTKVKHVVLDEVDQMLDMGFAEQVEDILRVAYKKDSEDNPQTLLFSATCPHWVYDVAKKYMKSRYEQVDLIGKKTQKAATTVEHLAIECHWSQRAAVIGDVIQVYSGSYGRTIVFCETKKEANELALNASIKQDCQSLHGDIPQKQREITLKGFRNGAFKVLVATNVAARGLDIPEVDLVVQSSPPKDVESYIHRSGRTGRAGRTGICICFYQRKEEHQLRYVEQKAGITFKRVGVPTATDIIKASSKDAIRCLDSVPETAIEYFKESARLLVQEKGPVNALAAALAHISGATSIEQRSLLNSDAGFVTMILRCSEEINNMSYAWRRLRELLGDDVDRKVNRMCFLKGKMGVCFDIPAADRKDIEARWEDSKQWRLCVATELPELEATQEKKPKRREKLKRRGQAEGEQAQPEESGLGELEPPLPKKTKEGKEKSGGAERAVKASATLSDGATSPREQDGDADEELTEEAKEGAFSNFPLSQNTINLLKARGVKYLFPVQVKTFQPIYDGKDVIAQARTGTGKTFSFALPLIEKLQSISQDGRRGRSPKVLVLVPTRELATQVAKDFRHLTKKLSVACFYGGTPYREQLDLLKSGIDILVGTPGRIKDHIQNSKLELSSVKHVVLDEVDHMLDMGFAEQVEEILGFAYKKGSENNPQTLLFSATCPRWVYGVAKKYMKDEYEQIDLIGKKTQRTATTVEHLAIQCRSSQRAGVLGDIIQVYSGSRGRTIVFCETKKEANELAMNASLKQDAQSLHGDIPQQQREVTLKGFRTGVFEVLIATNVAARGLDIPEVDLVIQCSPPKDVDSYIHRSGRTGRAGRTGVCICLFQRREEDLLKQVEHKAGITFKRVGVPSATDVIKASSKDAKKLLEAIPPSAVDYFRKSAEELIDEKGAVAALAAALAHISGASYIQQRSLLNSTAGFVTMVLKCSIEMRTMSYAWRGLKEQLGEEVDGKISAMRFLKGKMGVCFDIPVDELSNIQEQWKDTRRWQLSVAEELPELEESAQEAGRGFSRFGNGRQSDGGFKRNNWFKNGNRGCDFNKSLD</sequence>
<evidence type="ECO:0000256" key="27">
    <source>
        <dbReference type="ARBA" id="ARBA00075569"/>
    </source>
</evidence>
<dbReference type="PANTHER" id="PTHR47959">
    <property type="entry name" value="ATP-DEPENDENT RNA HELICASE RHLE-RELATED"/>
    <property type="match status" value="1"/>
</dbReference>
<evidence type="ECO:0000256" key="30">
    <source>
        <dbReference type="SAM" id="MobiDB-lite"/>
    </source>
</evidence>
<dbReference type="STRING" id="372326.A0A1V4KK16"/>
<feature type="domain" description="Helicase ATP-binding" evidence="31">
    <location>
        <begin position="780"/>
        <end position="959"/>
    </location>
</feature>
<feature type="compositionally biased region" description="Low complexity" evidence="30">
    <location>
        <begin position="108"/>
        <end position="117"/>
    </location>
</feature>
<dbReference type="PROSITE" id="PS51192">
    <property type="entry name" value="HELICASE_ATP_BIND_1"/>
    <property type="match status" value="2"/>
</dbReference>
<evidence type="ECO:0000256" key="25">
    <source>
        <dbReference type="ARBA" id="ARBA00075447"/>
    </source>
</evidence>
<keyword evidence="16" id="KW-0391">Immunity</keyword>
<evidence type="ECO:0000256" key="12">
    <source>
        <dbReference type="ARBA" id="ARBA00022741"/>
    </source>
</evidence>
<dbReference type="CDD" id="cd18787">
    <property type="entry name" value="SF2_C_DEAD"/>
    <property type="match status" value="2"/>
</dbReference>
<dbReference type="GO" id="GO:0010468">
    <property type="term" value="P:regulation of gene expression"/>
    <property type="evidence" value="ECO:0007669"/>
    <property type="project" value="UniProtKB-ARBA"/>
</dbReference>
<dbReference type="GO" id="GO:0005524">
    <property type="term" value="F:ATP binding"/>
    <property type="evidence" value="ECO:0007669"/>
    <property type="project" value="UniProtKB-KW"/>
</dbReference>
<feature type="compositionally biased region" description="Acidic residues" evidence="30">
    <location>
        <begin position="118"/>
        <end position="127"/>
    </location>
</feature>
<evidence type="ECO:0000259" key="31">
    <source>
        <dbReference type="PROSITE" id="PS51192"/>
    </source>
</evidence>
<dbReference type="GO" id="GO:0045087">
    <property type="term" value="P:innate immune response"/>
    <property type="evidence" value="ECO:0007669"/>
    <property type="project" value="UniProtKB-KW"/>
</dbReference>
<evidence type="ECO:0000256" key="19">
    <source>
        <dbReference type="ARBA" id="ARBA00023118"/>
    </source>
</evidence>
<evidence type="ECO:0000256" key="21">
    <source>
        <dbReference type="ARBA" id="ARBA00023163"/>
    </source>
</evidence>
<keyword evidence="9" id="KW-0597">Phosphoprotein</keyword>
<feature type="compositionally biased region" description="Polar residues" evidence="30">
    <location>
        <begin position="91"/>
        <end position="100"/>
    </location>
</feature>
<dbReference type="GO" id="GO:0003723">
    <property type="term" value="F:RNA binding"/>
    <property type="evidence" value="ECO:0007669"/>
    <property type="project" value="UniProtKB-KW"/>
</dbReference>
<keyword evidence="22" id="KW-0539">Nucleus</keyword>
<feature type="domain" description="Helicase C-terminal" evidence="32">
    <location>
        <begin position="992"/>
        <end position="1136"/>
    </location>
</feature>
<keyword evidence="21" id="KW-0804">Transcription</keyword>
<comment type="caution">
    <text evidence="33">The sequence shown here is derived from an EMBL/GenBank/DDBJ whole genome shotgun (WGS) entry which is preliminary data.</text>
</comment>
<evidence type="ECO:0000313" key="34">
    <source>
        <dbReference type="Proteomes" id="UP000190648"/>
    </source>
</evidence>
<dbReference type="GO" id="GO:0005739">
    <property type="term" value="C:mitochondrion"/>
    <property type="evidence" value="ECO:0007669"/>
    <property type="project" value="UniProtKB-SubCell"/>
</dbReference>
<keyword evidence="18" id="KW-0007">Acetylation</keyword>
<feature type="region of interest" description="Disordered" evidence="30">
    <location>
        <begin position="1"/>
        <end position="137"/>
    </location>
</feature>
<evidence type="ECO:0000256" key="2">
    <source>
        <dbReference type="ARBA" id="ARBA00004514"/>
    </source>
</evidence>
<accession>A0A1V4KK16</accession>
<evidence type="ECO:0000256" key="28">
    <source>
        <dbReference type="ARBA" id="ARBA00075679"/>
    </source>
</evidence>
<dbReference type="InterPro" id="IPR011545">
    <property type="entry name" value="DEAD/DEAH_box_helicase_dom"/>
</dbReference>
<dbReference type="FunFam" id="3.30.70.2280:FF:000002">
    <property type="entry name" value="Nucleolar RNA helicase 2"/>
    <property type="match status" value="1"/>
</dbReference>
<keyword evidence="34" id="KW-1185">Reference proteome</keyword>
<evidence type="ECO:0000256" key="14">
    <source>
        <dbReference type="ARBA" id="ARBA00022806"/>
    </source>
</evidence>
<feature type="domain" description="Helicase C-terminal" evidence="32">
    <location>
        <begin position="376"/>
        <end position="520"/>
    </location>
</feature>
<dbReference type="FunFam" id="3.40.50.300:FF:001168">
    <property type="entry name" value="nucleolar RNA helicase 2"/>
    <property type="match status" value="2"/>
</dbReference>
<dbReference type="PANTHER" id="PTHR47959:SF19">
    <property type="entry name" value="NUCLEOLAR RNA HELICASE 2-A"/>
    <property type="match status" value="1"/>
</dbReference>
<keyword evidence="14 33" id="KW-0347">Helicase</keyword>
<evidence type="ECO:0000256" key="17">
    <source>
        <dbReference type="ARBA" id="ARBA00022884"/>
    </source>
</evidence>
<organism evidence="33 34">
    <name type="scientific">Patagioenas fasciata monilis</name>
    <dbReference type="NCBI Taxonomy" id="372326"/>
    <lineage>
        <taxon>Eukaryota</taxon>
        <taxon>Metazoa</taxon>
        <taxon>Chordata</taxon>
        <taxon>Craniata</taxon>
        <taxon>Vertebrata</taxon>
        <taxon>Euteleostomi</taxon>
        <taxon>Archelosauria</taxon>
        <taxon>Archosauria</taxon>
        <taxon>Dinosauria</taxon>
        <taxon>Saurischia</taxon>
        <taxon>Theropoda</taxon>
        <taxon>Coelurosauria</taxon>
        <taxon>Aves</taxon>
        <taxon>Neognathae</taxon>
        <taxon>Neoaves</taxon>
        <taxon>Columbimorphae</taxon>
        <taxon>Columbiformes</taxon>
        <taxon>Columbidae</taxon>
        <taxon>Patagioenas</taxon>
    </lineage>
</organism>
<evidence type="ECO:0000256" key="23">
    <source>
        <dbReference type="ARBA" id="ARBA00049390"/>
    </source>
</evidence>
<dbReference type="GO" id="GO:0005829">
    <property type="term" value="C:cytosol"/>
    <property type="evidence" value="ECO:0007669"/>
    <property type="project" value="UniProtKB-SubCell"/>
</dbReference>
<evidence type="ECO:0000256" key="10">
    <source>
        <dbReference type="ARBA" id="ARBA00022588"/>
    </source>
</evidence>
<dbReference type="SMART" id="SM00490">
    <property type="entry name" value="HELICc"/>
    <property type="match status" value="2"/>
</dbReference>
<keyword evidence="15" id="KW-0067">ATP-binding</keyword>
<evidence type="ECO:0000256" key="1">
    <source>
        <dbReference type="ARBA" id="ARBA00004173"/>
    </source>
</evidence>
<feature type="region of interest" description="Disordered" evidence="30">
    <location>
        <begin position="1287"/>
        <end position="1321"/>
    </location>
</feature>
<evidence type="ECO:0000313" key="33">
    <source>
        <dbReference type="EMBL" id="OPJ84731.1"/>
    </source>
</evidence>
<feature type="compositionally biased region" description="Acidic residues" evidence="30">
    <location>
        <begin position="57"/>
        <end position="66"/>
    </location>
</feature>
<dbReference type="InterPro" id="IPR012562">
    <property type="entry name" value="GUCT"/>
</dbReference>
<evidence type="ECO:0000256" key="15">
    <source>
        <dbReference type="ARBA" id="ARBA00022840"/>
    </source>
</evidence>
<dbReference type="GO" id="GO:0016787">
    <property type="term" value="F:hydrolase activity"/>
    <property type="evidence" value="ECO:0007669"/>
    <property type="project" value="UniProtKB-KW"/>
</dbReference>
<dbReference type="InterPro" id="IPR001650">
    <property type="entry name" value="Helicase_C-like"/>
</dbReference>
<dbReference type="GO" id="GO:0006364">
    <property type="term" value="P:rRNA processing"/>
    <property type="evidence" value="ECO:0007669"/>
    <property type="project" value="UniProtKB-KW"/>
</dbReference>
<keyword evidence="11" id="KW-0677">Repeat</keyword>
<evidence type="ECO:0000256" key="5">
    <source>
        <dbReference type="ARBA" id="ARBA00006517"/>
    </source>
</evidence>
<feature type="region of interest" description="Disordered" evidence="30">
    <location>
        <begin position="663"/>
        <end position="749"/>
    </location>
</feature>
<keyword evidence="17" id="KW-0694">RNA-binding</keyword>
<evidence type="ECO:0000256" key="9">
    <source>
        <dbReference type="ARBA" id="ARBA00022553"/>
    </source>
</evidence>
<protein>
    <recommendedName>
        <fullName evidence="24">Nucleolar RNA helicase 2</fullName>
        <ecNumber evidence="6">3.6.4.13</ecNumber>
    </recommendedName>
    <alternativeName>
        <fullName evidence="25">DEAD box protein 21</fullName>
    </alternativeName>
    <alternativeName>
        <fullName evidence="28">Gu-alpha</fullName>
    </alternativeName>
    <alternativeName>
        <fullName evidence="27">Nucleolar RNA helicase Gu</fullName>
    </alternativeName>
    <alternativeName>
        <fullName evidence="26">Nucleolar RNA helicase II</fullName>
    </alternativeName>
    <alternativeName>
        <fullName evidence="29">RH II/Gu</fullName>
    </alternativeName>
</protein>
<dbReference type="FunFam" id="3.40.50.300:FF:000666">
    <property type="entry name" value="ATP-dependent RNA helicase DDX50"/>
    <property type="match status" value="2"/>
</dbReference>
<dbReference type="EC" id="3.6.4.13" evidence="6"/>
<comment type="catalytic activity">
    <reaction evidence="23">
        <text>ATP + H2O = ADP + phosphate + H(+)</text>
        <dbReference type="Rhea" id="RHEA:13065"/>
        <dbReference type="ChEBI" id="CHEBI:15377"/>
        <dbReference type="ChEBI" id="CHEBI:15378"/>
        <dbReference type="ChEBI" id="CHEBI:30616"/>
        <dbReference type="ChEBI" id="CHEBI:43474"/>
        <dbReference type="ChEBI" id="CHEBI:456216"/>
        <dbReference type="EC" id="3.6.4.13"/>
    </reaction>
    <physiologicalReaction direction="left-to-right" evidence="23">
        <dbReference type="Rhea" id="RHEA:13066"/>
    </physiologicalReaction>
</comment>
<proteinExistence type="inferred from homology"/>
<feature type="compositionally biased region" description="Basic and acidic residues" evidence="30">
    <location>
        <begin position="703"/>
        <end position="718"/>
    </location>
</feature>
<evidence type="ECO:0000256" key="11">
    <source>
        <dbReference type="ARBA" id="ARBA00022737"/>
    </source>
</evidence>
<evidence type="ECO:0000256" key="16">
    <source>
        <dbReference type="ARBA" id="ARBA00022859"/>
    </source>
</evidence>
<feature type="compositionally biased region" description="Basic residues" evidence="30">
    <location>
        <begin position="31"/>
        <end position="53"/>
    </location>
</feature>
<evidence type="ECO:0000256" key="24">
    <source>
        <dbReference type="ARBA" id="ARBA00074346"/>
    </source>
</evidence>
<dbReference type="CDD" id="cd17944">
    <property type="entry name" value="DEADc_DDX21_DDX50"/>
    <property type="match status" value="1"/>
</dbReference>
<dbReference type="Gene3D" id="3.40.50.300">
    <property type="entry name" value="P-loop containing nucleotide triphosphate hydrolases"/>
    <property type="match status" value="4"/>
</dbReference>
<evidence type="ECO:0000256" key="26">
    <source>
        <dbReference type="ARBA" id="ARBA00075530"/>
    </source>
</evidence>
<evidence type="ECO:0000256" key="7">
    <source>
        <dbReference type="ARBA" id="ARBA00022490"/>
    </source>
</evidence>
<feature type="compositionally biased region" description="Low complexity" evidence="30">
    <location>
        <begin position="682"/>
        <end position="697"/>
    </location>
</feature>
<reference evidence="33 34" key="1">
    <citation type="submission" date="2016-02" db="EMBL/GenBank/DDBJ databases">
        <title>Band-tailed pigeon sequencing and assembly.</title>
        <authorList>
            <person name="Soares A.E."/>
            <person name="Novak B.J."/>
            <person name="Rice E.S."/>
            <person name="O'Connell B."/>
            <person name="Chang D."/>
            <person name="Weber S."/>
            <person name="Shapiro B."/>
        </authorList>
    </citation>
    <scope>NUCLEOTIDE SEQUENCE [LARGE SCALE GENOMIC DNA]</scope>
    <source>
        <strain evidence="33">BTP2013</strain>
        <tissue evidence="33">Blood</tissue>
    </source>
</reference>
<name>A0A1V4KK16_PATFA</name>
<dbReference type="InterPro" id="IPR027417">
    <property type="entry name" value="P-loop_NTPase"/>
</dbReference>
<evidence type="ECO:0000256" key="6">
    <source>
        <dbReference type="ARBA" id="ARBA00012552"/>
    </source>
</evidence>
<dbReference type="CDD" id="cd12936">
    <property type="entry name" value="GUCT_RHII_Gualpha_beta"/>
    <property type="match status" value="2"/>
</dbReference>
<dbReference type="InterPro" id="IPR059027">
    <property type="entry name" value="DD_DDX21-DDX50"/>
</dbReference>
<dbReference type="InterPro" id="IPR035979">
    <property type="entry name" value="RBD_domain_sf"/>
</dbReference>
<evidence type="ECO:0000256" key="3">
    <source>
        <dbReference type="ARBA" id="ARBA00004604"/>
    </source>
</evidence>
<dbReference type="SUPFAM" id="SSF54928">
    <property type="entry name" value="RNA-binding domain, RBD"/>
    <property type="match status" value="2"/>
</dbReference>
<dbReference type="SMART" id="SM00487">
    <property type="entry name" value="DEXDc"/>
    <property type="match status" value="2"/>
</dbReference>
<dbReference type="SUPFAM" id="SSF52540">
    <property type="entry name" value="P-loop containing nucleoside triphosphate hydrolases"/>
    <property type="match status" value="2"/>
</dbReference>